<gene>
    <name evidence="2" type="ORF">TCM_019456</name>
</gene>
<dbReference type="Pfam" id="PF13962">
    <property type="entry name" value="PGG"/>
    <property type="match status" value="1"/>
</dbReference>
<feature type="domain" description="PGG" evidence="1">
    <location>
        <begin position="96"/>
        <end position="133"/>
    </location>
</feature>
<name>A0A061EHW3_THECC</name>
<dbReference type="HOGENOM" id="CLU_1734761_0_0_1"/>
<dbReference type="AlphaFoldDB" id="A0A061EHW3"/>
<organism evidence="2 3">
    <name type="scientific">Theobroma cacao</name>
    <name type="common">Cacao</name>
    <name type="synonym">Cocoa</name>
    <dbReference type="NCBI Taxonomy" id="3641"/>
    <lineage>
        <taxon>Eukaryota</taxon>
        <taxon>Viridiplantae</taxon>
        <taxon>Streptophyta</taxon>
        <taxon>Embryophyta</taxon>
        <taxon>Tracheophyta</taxon>
        <taxon>Spermatophyta</taxon>
        <taxon>Magnoliopsida</taxon>
        <taxon>eudicotyledons</taxon>
        <taxon>Gunneridae</taxon>
        <taxon>Pentapetalae</taxon>
        <taxon>rosids</taxon>
        <taxon>malvids</taxon>
        <taxon>Malvales</taxon>
        <taxon>Malvaceae</taxon>
        <taxon>Byttnerioideae</taxon>
        <taxon>Theobroma</taxon>
    </lineage>
</organism>
<evidence type="ECO:0000313" key="3">
    <source>
        <dbReference type="Proteomes" id="UP000026915"/>
    </source>
</evidence>
<proteinExistence type="predicted"/>
<keyword evidence="3" id="KW-1185">Reference proteome</keyword>
<dbReference type="EMBL" id="CM001882">
    <property type="protein sequence ID" value="EOY04198.1"/>
    <property type="molecule type" value="Genomic_DNA"/>
</dbReference>
<dbReference type="Proteomes" id="UP000026915">
    <property type="component" value="Chromosome 4"/>
</dbReference>
<dbReference type="InParanoid" id="A0A061EHW3"/>
<dbReference type="eggNOG" id="KOG0504">
    <property type="taxonomic scope" value="Eukaryota"/>
</dbReference>
<evidence type="ECO:0000313" key="2">
    <source>
        <dbReference type="EMBL" id="EOY04198.1"/>
    </source>
</evidence>
<dbReference type="InterPro" id="IPR026961">
    <property type="entry name" value="PGG_dom"/>
</dbReference>
<dbReference type="PANTHER" id="PTHR24128">
    <property type="entry name" value="HOMEOBOX PROTEIN WARIAI"/>
    <property type="match status" value="1"/>
</dbReference>
<reference evidence="2 3" key="1">
    <citation type="journal article" date="2013" name="Genome Biol.">
        <title>The genome sequence of the most widely cultivated cacao type and its use to identify candidate genes regulating pod color.</title>
        <authorList>
            <person name="Motamayor J.C."/>
            <person name="Mockaitis K."/>
            <person name="Schmutz J."/>
            <person name="Haiminen N."/>
            <person name="Iii D.L."/>
            <person name="Cornejo O."/>
            <person name="Findley S.D."/>
            <person name="Zheng P."/>
            <person name="Utro F."/>
            <person name="Royaert S."/>
            <person name="Saski C."/>
            <person name="Jenkins J."/>
            <person name="Podicheti R."/>
            <person name="Zhao M."/>
            <person name="Scheffler B.E."/>
            <person name="Stack J.C."/>
            <person name="Feltus F.A."/>
            <person name="Mustiga G.M."/>
            <person name="Amores F."/>
            <person name="Phillips W."/>
            <person name="Marelli J.P."/>
            <person name="May G.D."/>
            <person name="Shapiro H."/>
            <person name="Ma J."/>
            <person name="Bustamante C.D."/>
            <person name="Schnell R.J."/>
            <person name="Main D."/>
            <person name="Gilbert D."/>
            <person name="Parida L."/>
            <person name="Kuhn D.N."/>
        </authorList>
    </citation>
    <scope>NUCLEOTIDE SEQUENCE [LARGE SCALE GENOMIC DNA]</scope>
    <source>
        <strain evidence="3">cv. Matina 1-6</strain>
    </source>
</reference>
<sequence length="151" mass="16469">MWFFFISFKQMMKLLLECKVDKNAINQSGLTTMDISQEQSQVDNKECIEILRRVIGLNASSIPPAPSLQDKLRSKLTFHEKLLGEAFREIFDISVERSNALLVISVLILTATYQATLSPPGGLGQRGSGGNNGSMGAGPAHLLGKSSCLLE</sequence>
<dbReference type="PANTHER" id="PTHR24128:SF46">
    <property type="entry name" value="ALPHA-LATROTOXIN-LHE1A-LIKE ISOFORM X1"/>
    <property type="match status" value="1"/>
</dbReference>
<accession>A0A061EHW3</accession>
<dbReference type="Gramene" id="EOY04198">
    <property type="protein sequence ID" value="EOY04198"/>
    <property type="gene ID" value="TCM_019456"/>
</dbReference>
<evidence type="ECO:0000259" key="1">
    <source>
        <dbReference type="Pfam" id="PF13962"/>
    </source>
</evidence>
<protein>
    <recommendedName>
        <fullName evidence="1">PGG domain-containing protein</fullName>
    </recommendedName>
</protein>